<proteinExistence type="predicted"/>
<organism evidence="1">
    <name type="scientific">Neisseria gonorrhoeae</name>
    <dbReference type="NCBI Taxonomy" id="485"/>
    <lineage>
        <taxon>Bacteria</taxon>
        <taxon>Pseudomonadati</taxon>
        <taxon>Pseudomonadota</taxon>
        <taxon>Betaproteobacteria</taxon>
        <taxon>Neisseriales</taxon>
        <taxon>Neisseriaceae</taxon>
        <taxon>Neisseria</taxon>
    </lineage>
</organism>
<protein>
    <submittedName>
        <fullName evidence="1">Uncharacterized protein</fullName>
    </submittedName>
</protein>
<dbReference type="AlphaFoldDB" id="A0A378W373"/>
<dbReference type="EMBL" id="UGRI01000001">
    <property type="protein sequence ID" value="SUA25418.1"/>
    <property type="molecule type" value="Genomic_DNA"/>
</dbReference>
<accession>A0A378W373</accession>
<sequence length="65" mass="7030">MLDLLHTLAVADEFGGGNALLRQHFGDDGIGFGVDGARVQRLFAAVNPQKACCLLEGFFAQARYF</sequence>
<evidence type="ECO:0000313" key="1">
    <source>
        <dbReference type="EMBL" id="SUA25418.1"/>
    </source>
</evidence>
<name>A0A378W373_NEIGO</name>
<gene>
    <name evidence="1" type="ORF">NCTC11421_03442</name>
</gene>
<reference evidence="1" key="1">
    <citation type="submission" date="2018-06" db="EMBL/GenBank/DDBJ databases">
        <authorList>
            <consortium name="Pathogen Informatics"/>
            <person name="Doyle S."/>
        </authorList>
    </citation>
    <scope>NUCLEOTIDE SEQUENCE [LARGE SCALE GENOMIC DNA]</scope>
    <source>
        <strain evidence="1">NCTC11421</strain>
    </source>
</reference>